<comment type="caution">
    <text evidence="2">The sequence shown here is derived from an EMBL/GenBank/DDBJ whole genome shotgun (WGS) entry which is preliminary data.</text>
</comment>
<accession>A0A852ZH46</accession>
<keyword evidence="1" id="KW-1133">Transmembrane helix</keyword>
<reference evidence="2 3" key="1">
    <citation type="submission" date="2020-07" db="EMBL/GenBank/DDBJ databases">
        <title>Sequencing the genomes of 1000 actinobacteria strains.</title>
        <authorList>
            <person name="Klenk H.-P."/>
        </authorList>
    </citation>
    <scope>NUCLEOTIDE SEQUENCE [LARGE SCALE GENOMIC DNA]</scope>
    <source>
        <strain evidence="2 3">DSM 18448</strain>
    </source>
</reference>
<organism evidence="2 3">
    <name type="scientific">Actinopolymorpha rutila</name>
    <dbReference type="NCBI Taxonomy" id="446787"/>
    <lineage>
        <taxon>Bacteria</taxon>
        <taxon>Bacillati</taxon>
        <taxon>Actinomycetota</taxon>
        <taxon>Actinomycetes</taxon>
        <taxon>Propionibacteriales</taxon>
        <taxon>Actinopolymorphaceae</taxon>
        <taxon>Actinopolymorpha</taxon>
    </lineage>
</organism>
<evidence type="ECO:0000313" key="2">
    <source>
        <dbReference type="EMBL" id="NYH92244.1"/>
    </source>
</evidence>
<gene>
    <name evidence="2" type="ORF">F4554_004882</name>
</gene>
<feature type="transmembrane region" description="Helical" evidence="1">
    <location>
        <begin position="245"/>
        <end position="263"/>
    </location>
</feature>
<name>A0A852ZH46_9ACTN</name>
<dbReference type="Pfam" id="PF06182">
    <property type="entry name" value="ABC2_membrane_6"/>
    <property type="match status" value="1"/>
</dbReference>
<dbReference type="Proteomes" id="UP000579605">
    <property type="component" value="Unassembled WGS sequence"/>
</dbReference>
<dbReference type="PANTHER" id="PTHR36832:SF1">
    <property type="entry name" value="SLR1174 PROTEIN"/>
    <property type="match status" value="1"/>
</dbReference>
<sequence length="271" mass="29037">MSGSNRPPRSARLPRLPRLLRLVWLSVWRSSLSQWSWRSFMVTLVVGEAVTPLLGLFVWSAALPGDPTVSTYYVVLLAVQLMTVSYEHHTLSNGIYDGNLAAALVQPQPLVVDIFGANVGLRIWHLIFGLPLIVVAAVFTGVRVEPAAVALAIPALLLAALLRFAFTYALALSALWTQRAHGVVGLGETLIFLLGGTAAPLSLLPDPYRSLGSVLPFWSMLGMPAEIAAGNLHGSALAQAYGVQIGWLVLVTAVVTAVWRLGLRRFTAVGG</sequence>
<dbReference type="AlphaFoldDB" id="A0A852ZH46"/>
<keyword evidence="3" id="KW-1185">Reference proteome</keyword>
<feature type="transmembrane region" description="Helical" evidence="1">
    <location>
        <begin position="183"/>
        <end position="203"/>
    </location>
</feature>
<keyword evidence="1" id="KW-0472">Membrane</keyword>
<dbReference type="PANTHER" id="PTHR36832">
    <property type="entry name" value="SLR1174 PROTEIN-RELATED"/>
    <property type="match status" value="1"/>
</dbReference>
<feature type="transmembrane region" description="Helical" evidence="1">
    <location>
        <begin position="69"/>
        <end position="86"/>
    </location>
</feature>
<keyword evidence="1" id="KW-0812">Transmembrane</keyword>
<evidence type="ECO:0000256" key="1">
    <source>
        <dbReference type="SAM" id="Phobius"/>
    </source>
</evidence>
<dbReference type="RefSeq" id="WP_337796182.1">
    <property type="nucleotide sequence ID" value="NZ_BAAARR010000005.1"/>
</dbReference>
<evidence type="ECO:0000313" key="3">
    <source>
        <dbReference type="Proteomes" id="UP000579605"/>
    </source>
</evidence>
<feature type="transmembrane region" description="Helical" evidence="1">
    <location>
        <begin position="148"/>
        <end position="171"/>
    </location>
</feature>
<dbReference type="InterPro" id="IPR010390">
    <property type="entry name" value="ABC-2_transporter-like"/>
</dbReference>
<protein>
    <submittedName>
        <fullName evidence="2">ABC-2 type transport system permease protein</fullName>
    </submittedName>
</protein>
<dbReference type="EMBL" id="JACBZH010000001">
    <property type="protein sequence ID" value="NYH92244.1"/>
    <property type="molecule type" value="Genomic_DNA"/>
</dbReference>
<feature type="transmembrane region" description="Helical" evidence="1">
    <location>
        <begin position="39"/>
        <end position="63"/>
    </location>
</feature>
<feature type="transmembrane region" description="Helical" evidence="1">
    <location>
        <begin position="123"/>
        <end position="142"/>
    </location>
</feature>
<proteinExistence type="predicted"/>